<dbReference type="InterPro" id="IPR002676">
    <property type="entry name" value="RimM_N"/>
</dbReference>
<evidence type="ECO:0000256" key="5">
    <source>
        <dbReference type="HAMAP-Rule" id="MF_00014"/>
    </source>
</evidence>
<dbReference type="PANTHER" id="PTHR33692:SF1">
    <property type="entry name" value="RIBOSOME MATURATION FACTOR RIMM"/>
    <property type="match status" value="1"/>
</dbReference>
<protein>
    <recommendedName>
        <fullName evidence="5">Ribosome maturation factor RimM</fullName>
    </recommendedName>
</protein>
<dbReference type="HAMAP" id="MF_00014">
    <property type="entry name" value="Ribosome_mat_RimM"/>
    <property type="match status" value="1"/>
</dbReference>
<sequence length="177" mass="20170">MIQQGDVYKIGRLGKPHGIHGELSLQFSDDVFDRTDADYLILDVDGILVPFYIDEYRFRSNETALITFCDINSQEKARRFTGCDVYFPRHLSDSNEQNISWAELIGYALTDEITDREIGIIRSVDDSTINILFEAEDEQGKNHLIPASTDLITGIDSQRKEIRINLPEGILDLNESK</sequence>
<dbReference type="InterPro" id="IPR009000">
    <property type="entry name" value="Transl_B-barrel_sf"/>
</dbReference>
<dbReference type="STRING" id="76123.AS203_10565"/>
<evidence type="ECO:0000313" key="8">
    <source>
        <dbReference type="EMBL" id="ALO49480.1"/>
    </source>
</evidence>
<comment type="similarity">
    <text evidence="5">Belongs to the RimM family.</text>
</comment>
<keyword evidence="4 5" id="KW-0143">Chaperone</keyword>
<dbReference type="NCBIfam" id="TIGR02273">
    <property type="entry name" value="16S_RimM"/>
    <property type="match status" value="1"/>
</dbReference>
<dbReference type="AlphaFoldDB" id="A0A0S2KMF3"/>
<evidence type="ECO:0000256" key="2">
    <source>
        <dbReference type="ARBA" id="ARBA00022517"/>
    </source>
</evidence>
<feature type="domain" description="Ribosome maturation factor RimM PRC barrel" evidence="7">
    <location>
        <begin position="101"/>
        <end position="170"/>
    </location>
</feature>
<proteinExistence type="inferred from homology"/>
<dbReference type="InterPro" id="IPR011033">
    <property type="entry name" value="PRC_barrel-like_sf"/>
</dbReference>
<dbReference type="InterPro" id="IPR056792">
    <property type="entry name" value="PRC_RimM"/>
</dbReference>
<dbReference type="GO" id="GO:0042274">
    <property type="term" value="P:ribosomal small subunit biogenesis"/>
    <property type="evidence" value="ECO:0007669"/>
    <property type="project" value="UniProtKB-UniRule"/>
</dbReference>
<organism evidence="8 9">
    <name type="scientific">Hoylesella enoeca</name>
    <dbReference type="NCBI Taxonomy" id="76123"/>
    <lineage>
        <taxon>Bacteria</taxon>
        <taxon>Pseudomonadati</taxon>
        <taxon>Bacteroidota</taxon>
        <taxon>Bacteroidia</taxon>
        <taxon>Bacteroidales</taxon>
        <taxon>Prevotellaceae</taxon>
        <taxon>Hoylesella</taxon>
    </lineage>
</organism>
<dbReference type="eggNOG" id="COG0806">
    <property type="taxonomic scope" value="Bacteria"/>
</dbReference>
<gene>
    <name evidence="5" type="primary">rimM</name>
    <name evidence="8" type="ORF">AS203_10565</name>
</gene>
<comment type="function">
    <text evidence="5">An accessory protein needed during the final step in the assembly of 30S ribosomal subunit, possibly for assembly of the head region. Essential for efficient processing of 16S rRNA. May be needed both before and after RbfA during the maturation of 16S rRNA. It has affinity for free ribosomal 30S subunits but not for 70S ribosomes.</text>
</comment>
<keyword evidence="9" id="KW-1185">Reference proteome</keyword>
<dbReference type="Gene3D" id="2.40.30.60">
    <property type="entry name" value="RimM"/>
    <property type="match status" value="1"/>
</dbReference>
<dbReference type="GO" id="GO:0043022">
    <property type="term" value="F:ribosome binding"/>
    <property type="evidence" value="ECO:0007669"/>
    <property type="project" value="InterPro"/>
</dbReference>
<dbReference type="Proteomes" id="UP000056252">
    <property type="component" value="Chromosome"/>
</dbReference>
<dbReference type="SUPFAM" id="SSF50447">
    <property type="entry name" value="Translation proteins"/>
    <property type="match status" value="1"/>
</dbReference>
<dbReference type="GO" id="GO:0005840">
    <property type="term" value="C:ribosome"/>
    <property type="evidence" value="ECO:0007669"/>
    <property type="project" value="InterPro"/>
</dbReference>
<dbReference type="OrthoDB" id="9810331at2"/>
<dbReference type="KEGG" id="peo:AS203_10565"/>
<dbReference type="GO" id="GO:0006364">
    <property type="term" value="P:rRNA processing"/>
    <property type="evidence" value="ECO:0007669"/>
    <property type="project" value="UniProtKB-UniRule"/>
</dbReference>
<evidence type="ECO:0000259" key="6">
    <source>
        <dbReference type="Pfam" id="PF01782"/>
    </source>
</evidence>
<reference evidence="9" key="1">
    <citation type="submission" date="2015-11" db="EMBL/GenBank/DDBJ databases">
        <authorList>
            <person name="Holder M.E."/>
            <person name="Ajami N.J."/>
            <person name="Petrosino J.F."/>
        </authorList>
    </citation>
    <scope>NUCLEOTIDE SEQUENCE [LARGE SCALE GENOMIC DNA]</scope>
    <source>
        <strain evidence="9">F0113</strain>
    </source>
</reference>
<dbReference type="Pfam" id="PF01782">
    <property type="entry name" value="RimM"/>
    <property type="match status" value="1"/>
</dbReference>
<dbReference type="GO" id="GO:0005737">
    <property type="term" value="C:cytoplasm"/>
    <property type="evidence" value="ECO:0007669"/>
    <property type="project" value="UniProtKB-SubCell"/>
</dbReference>
<evidence type="ECO:0000259" key="7">
    <source>
        <dbReference type="Pfam" id="PF24986"/>
    </source>
</evidence>
<dbReference type="SUPFAM" id="SSF50346">
    <property type="entry name" value="PRC-barrel domain"/>
    <property type="match status" value="1"/>
</dbReference>
<dbReference type="InterPro" id="IPR011961">
    <property type="entry name" value="RimM"/>
</dbReference>
<dbReference type="PANTHER" id="PTHR33692">
    <property type="entry name" value="RIBOSOME MATURATION FACTOR RIMM"/>
    <property type="match status" value="1"/>
</dbReference>
<name>A0A0S2KMF3_9BACT</name>
<evidence type="ECO:0000256" key="4">
    <source>
        <dbReference type="ARBA" id="ARBA00023186"/>
    </source>
</evidence>
<feature type="domain" description="RimM N-terminal" evidence="6">
    <location>
        <begin position="10"/>
        <end position="90"/>
    </location>
</feature>
<evidence type="ECO:0000256" key="3">
    <source>
        <dbReference type="ARBA" id="ARBA00022552"/>
    </source>
</evidence>
<keyword evidence="3 5" id="KW-0698">rRNA processing</keyword>
<comment type="subunit">
    <text evidence="5">Binds ribosomal protein uS19.</text>
</comment>
<accession>A0A0S2KMF3</accession>
<dbReference type="EMBL" id="CP013195">
    <property type="protein sequence ID" value="ALO49480.1"/>
    <property type="molecule type" value="Genomic_DNA"/>
</dbReference>
<keyword evidence="2 5" id="KW-0690">Ribosome biogenesis</keyword>
<dbReference type="Pfam" id="PF24986">
    <property type="entry name" value="PRC_RimM"/>
    <property type="match status" value="1"/>
</dbReference>
<dbReference type="InterPro" id="IPR036976">
    <property type="entry name" value="RimM_N_sf"/>
</dbReference>
<comment type="subcellular location">
    <subcellularLocation>
        <location evidence="5">Cytoplasm</location>
    </subcellularLocation>
</comment>
<dbReference type="RefSeq" id="WP_025065237.1">
    <property type="nucleotide sequence ID" value="NZ_CP013195.1"/>
</dbReference>
<evidence type="ECO:0000256" key="1">
    <source>
        <dbReference type="ARBA" id="ARBA00022490"/>
    </source>
</evidence>
<dbReference type="Gene3D" id="2.30.30.240">
    <property type="entry name" value="PRC-barrel domain"/>
    <property type="match status" value="1"/>
</dbReference>
<keyword evidence="1 5" id="KW-0963">Cytoplasm</keyword>
<comment type="domain">
    <text evidence="5">The PRC barrel domain binds ribosomal protein uS19.</text>
</comment>
<evidence type="ECO:0000313" key="9">
    <source>
        <dbReference type="Proteomes" id="UP000056252"/>
    </source>
</evidence>